<dbReference type="Proteomes" id="UP001597542">
    <property type="component" value="Unassembled WGS sequence"/>
</dbReference>
<reference evidence="2" key="1">
    <citation type="journal article" date="2019" name="Int. J. Syst. Evol. Microbiol.">
        <title>The Global Catalogue of Microorganisms (GCM) 10K type strain sequencing project: providing services to taxonomists for standard genome sequencing and annotation.</title>
        <authorList>
            <consortium name="The Broad Institute Genomics Platform"/>
            <consortium name="The Broad Institute Genome Sequencing Center for Infectious Disease"/>
            <person name="Wu L."/>
            <person name="Ma J."/>
        </authorList>
    </citation>
    <scope>NUCLEOTIDE SEQUENCE [LARGE SCALE GENOMIC DNA]</scope>
    <source>
        <strain evidence="2">CGMCC 4.7638</strain>
    </source>
</reference>
<dbReference type="EMBL" id="JBHUKQ010000015">
    <property type="protein sequence ID" value="MFD2484421.1"/>
    <property type="molecule type" value="Genomic_DNA"/>
</dbReference>
<dbReference type="RefSeq" id="WP_344275051.1">
    <property type="nucleotide sequence ID" value="NZ_BAAAHV010000012.1"/>
</dbReference>
<gene>
    <name evidence="1" type="ORF">ACFSUT_29375</name>
</gene>
<evidence type="ECO:0000313" key="2">
    <source>
        <dbReference type="Proteomes" id="UP001597542"/>
    </source>
</evidence>
<evidence type="ECO:0008006" key="3">
    <source>
        <dbReference type="Google" id="ProtNLM"/>
    </source>
</evidence>
<proteinExistence type="predicted"/>
<sequence>MNPLAEAERIIAAVRELPQVSDVHGGRFGRIATLGAGRRVAGVRVTEDDVTVGVAVRMPFAVDEVAAAVRAVVAAPGRPVHVLIADIEEPVPSGAGVEKSENRKETVS</sequence>
<protein>
    <recommendedName>
        <fullName evidence="3">Asp23/Gls24 family envelope stress response protein</fullName>
    </recommendedName>
</protein>
<name>A0ABW5I664_9PSEU</name>
<evidence type="ECO:0000313" key="1">
    <source>
        <dbReference type="EMBL" id="MFD2484421.1"/>
    </source>
</evidence>
<keyword evidence="2" id="KW-1185">Reference proteome</keyword>
<comment type="caution">
    <text evidence="1">The sequence shown here is derived from an EMBL/GenBank/DDBJ whole genome shotgun (WGS) entry which is preliminary data.</text>
</comment>
<organism evidence="1 2">
    <name type="scientific">Amycolatopsis albidoflavus</name>
    <dbReference type="NCBI Taxonomy" id="102226"/>
    <lineage>
        <taxon>Bacteria</taxon>
        <taxon>Bacillati</taxon>
        <taxon>Actinomycetota</taxon>
        <taxon>Actinomycetes</taxon>
        <taxon>Pseudonocardiales</taxon>
        <taxon>Pseudonocardiaceae</taxon>
        <taxon>Amycolatopsis</taxon>
    </lineage>
</organism>
<accession>A0ABW5I664</accession>